<dbReference type="AlphaFoldDB" id="A0A6G1K4U3"/>
<proteinExistence type="predicted"/>
<dbReference type="EMBL" id="MU005773">
    <property type="protein sequence ID" value="KAF2707545.1"/>
    <property type="molecule type" value="Genomic_DNA"/>
</dbReference>
<keyword evidence="3" id="KW-1185">Reference proteome</keyword>
<dbReference type="OrthoDB" id="303107at2759"/>
<name>A0A6G1K4U3_9PLEO</name>
<organism evidence="2 3">
    <name type="scientific">Pleomassaria siparia CBS 279.74</name>
    <dbReference type="NCBI Taxonomy" id="1314801"/>
    <lineage>
        <taxon>Eukaryota</taxon>
        <taxon>Fungi</taxon>
        <taxon>Dikarya</taxon>
        <taxon>Ascomycota</taxon>
        <taxon>Pezizomycotina</taxon>
        <taxon>Dothideomycetes</taxon>
        <taxon>Pleosporomycetidae</taxon>
        <taxon>Pleosporales</taxon>
        <taxon>Pleomassariaceae</taxon>
        <taxon>Pleomassaria</taxon>
    </lineage>
</organism>
<evidence type="ECO:0000313" key="2">
    <source>
        <dbReference type="EMBL" id="KAF2707545.1"/>
    </source>
</evidence>
<evidence type="ECO:0000256" key="1">
    <source>
        <dbReference type="SAM" id="Coils"/>
    </source>
</evidence>
<gene>
    <name evidence="2" type="ORF">K504DRAFT_383490</name>
</gene>
<reference evidence="2" key="1">
    <citation type="journal article" date="2020" name="Stud. Mycol.">
        <title>101 Dothideomycetes genomes: a test case for predicting lifestyles and emergence of pathogens.</title>
        <authorList>
            <person name="Haridas S."/>
            <person name="Albert R."/>
            <person name="Binder M."/>
            <person name="Bloem J."/>
            <person name="Labutti K."/>
            <person name="Salamov A."/>
            <person name="Andreopoulos B."/>
            <person name="Baker S."/>
            <person name="Barry K."/>
            <person name="Bills G."/>
            <person name="Bluhm B."/>
            <person name="Cannon C."/>
            <person name="Castanera R."/>
            <person name="Culley D."/>
            <person name="Daum C."/>
            <person name="Ezra D."/>
            <person name="Gonzalez J."/>
            <person name="Henrissat B."/>
            <person name="Kuo A."/>
            <person name="Liang C."/>
            <person name="Lipzen A."/>
            <person name="Lutzoni F."/>
            <person name="Magnuson J."/>
            <person name="Mondo S."/>
            <person name="Nolan M."/>
            <person name="Ohm R."/>
            <person name="Pangilinan J."/>
            <person name="Park H.-J."/>
            <person name="Ramirez L."/>
            <person name="Alfaro M."/>
            <person name="Sun H."/>
            <person name="Tritt A."/>
            <person name="Yoshinaga Y."/>
            <person name="Zwiers L.-H."/>
            <person name="Turgeon B."/>
            <person name="Goodwin S."/>
            <person name="Spatafora J."/>
            <person name="Crous P."/>
            <person name="Grigoriev I."/>
        </authorList>
    </citation>
    <scope>NUCLEOTIDE SEQUENCE</scope>
    <source>
        <strain evidence="2">CBS 279.74</strain>
    </source>
</reference>
<protein>
    <submittedName>
        <fullName evidence="2">Uncharacterized protein</fullName>
    </submittedName>
</protein>
<dbReference type="Proteomes" id="UP000799428">
    <property type="component" value="Unassembled WGS sequence"/>
</dbReference>
<sequence>MISQLTQYKHRCECHERETKDIKNQMRQMESLYALTRGIPEKMLKEFRNKTRQITDLKKQLHGEIDLVPYFSTQQAHVGVLITQRLLTGFKDMKDQLASIVVANGTSKLLVDSLYGQSADLDVLLRTVFDVGIRSNMEQTSNASPDLTLHELIQALTGAAIHCWVFESMYRPTAMTNTPLLQKYRDHLVDLWAPEDLYSLDTAVHYSMIEEKDFENVTIPSMASRHTIRLSNALQPLFKKQLQSRMTKKLQSRMTKKLRHTLDDILRLALKIRSLSLVGTEEYESIWPSSGSLVDNNEMDMQHSRITTMANLVRLPISPGLRGYPKKKAMVGYHPFGNWEGSSRTPKLVIKALVIT</sequence>
<evidence type="ECO:0000313" key="3">
    <source>
        <dbReference type="Proteomes" id="UP000799428"/>
    </source>
</evidence>
<keyword evidence="1" id="KW-0175">Coiled coil</keyword>
<accession>A0A6G1K4U3</accession>
<feature type="coiled-coil region" evidence="1">
    <location>
        <begin position="5"/>
        <end position="32"/>
    </location>
</feature>